<evidence type="ECO:0000313" key="4">
    <source>
        <dbReference type="Proteomes" id="UP000198280"/>
    </source>
</evidence>
<sequence length="206" mass="21304">MCTALFGLLTWQEALRGRLLALDGPVRAALAGSSPHPADRSAAARFLADLGNWQVAVPVLLLAMVCTTWRARRYGLPRPWLPASAYALVMVAAPLLVALVKPLIGRAGPGSLTLSPGYPGLYPSGHAATAAATYGGAVLLLLPWLVRAAARRLLVAAAVLLNGAVGVALVRCGYHWPLDVVGSWLLCGALLAGAALAVSCWSGNRG</sequence>
<keyword evidence="4" id="KW-1185">Reference proteome</keyword>
<protein>
    <submittedName>
        <fullName evidence="3">Undecaprenyl-diphosphatase</fullName>
    </submittedName>
</protein>
<keyword evidence="1" id="KW-1133">Transmembrane helix</keyword>
<evidence type="ECO:0000259" key="2">
    <source>
        <dbReference type="SMART" id="SM00014"/>
    </source>
</evidence>
<dbReference type="InterPro" id="IPR036938">
    <property type="entry name" value="PAP2/HPO_sf"/>
</dbReference>
<dbReference type="EMBL" id="FZOF01000008">
    <property type="protein sequence ID" value="SNS71614.1"/>
    <property type="molecule type" value="Genomic_DNA"/>
</dbReference>
<keyword evidence="1" id="KW-0472">Membrane</keyword>
<organism evidence="3 4">
    <name type="scientific">Actinacidiphila glaucinigra</name>
    <dbReference type="NCBI Taxonomy" id="235986"/>
    <lineage>
        <taxon>Bacteria</taxon>
        <taxon>Bacillati</taxon>
        <taxon>Actinomycetota</taxon>
        <taxon>Actinomycetes</taxon>
        <taxon>Kitasatosporales</taxon>
        <taxon>Streptomycetaceae</taxon>
        <taxon>Actinacidiphila</taxon>
    </lineage>
</organism>
<accession>A0A239GU67</accession>
<feature type="transmembrane region" description="Helical" evidence="1">
    <location>
        <begin position="153"/>
        <end position="176"/>
    </location>
</feature>
<gene>
    <name evidence="3" type="ORF">SAMN05216252_10810</name>
</gene>
<dbReference type="Pfam" id="PF01569">
    <property type="entry name" value="PAP2"/>
    <property type="match status" value="1"/>
</dbReference>
<feature type="transmembrane region" description="Helical" evidence="1">
    <location>
        <begin position="52"/>
        <end position="71"/>
    </location>
</feature>
<feature type="transmembrane region" description="Helical" evidence="1">
    <location>
        <begin position="124"/>
        <end position="146"/>
    </location>
</feature>
<reference evidence="3 4" key="1">
    <citation type="submission" date="2017-06" db="EMBL/GenBank/DDBJ databases">
        <authorList>
            <person name="Kim H.J."/>
            <person name="Triplett B.A."/>
        </authorList>
    </citation>
    <scope>NUCLEOTIDE SEQUENCE [LARGE SCALE GENOMIC DNA]</scope>
    <source>
        <strain evidence="3 4">CGMCC 4.1858</strain>
    </source>
</reference>
<evidence type="ECO:0000313" key="3">
    <source>
        <dbReference type="EMBL" id="SNS71614.1"/>
    </source>
</evidence>
<dbReference type="SUPFAM" id="SSF48317">
    <property type="entry name" value="Acid phosphatase/Vanadium-dependent haloperoxidase"/>
    <property type="match status" value="1"/>
</dbReference>
<evidence type="ECO:0000256" key="1">
    <source>
        <dbReference type="SAM" id="Phobius"/>
    </source>
</evidence>
<dbReference type="Proteomes" id="UP000198280">
    <property type="component" value="Unassembled WGS sequence"/>
</dbReference>
<dbReference type="InterPro" id="IPR000326">
    <property type="entry name" value="PAP2/HPO"/>
</dbReference>
<feature type="transmembrane region" description="Helical" evidence="1">
    <location>
        <begin position="182"/>
        <end position="201"/>
    </location>
</feature>
<feature type="transmembrane region" description="Helical" evidence="1">
    <location>
        <begin position="83"/>
        <end position="104"/>
    </location>
</feature>
<dbReference type="Gene3D" id="1.20.144.10">
    <property type="entry name" value="Phosphatidic acid phosphatase type 2/haloperoxidase"/>
    <property type="match status" value="1"/>
</dbReference>
<dbReference type="AlphaFoldDB" id="A0A239GU67"/>
<feature type="domain" description="Phosphatidic acid phosphatase type 2/haloperoxidase" evidence="2">
    <location>
        <begin position="83"/>
        <end position="195"/>
    </location>
</feature>
<name>A0A239GU67_9ACTN</name>
<proteinExistence type="predicted"/>
<keyword evidence="1" id="KW-0812">Transmembrane</keyword>
<dbReference type="SMART" id="SM00014">
    <property type="entry name" value="acidPPc"/>
    <property type="match status" value="1"/>
</dbReference>